<evidence type="ECO:0000313" key="3">
    <source>
        <dbReference type="Proteomes" id="UP000054359"/>
    </source>
</evidence>
<evidence type="ECO:0000256" key="1">
    <source>
        <dbReference type="SAM" id="MobiDB-lite"/>
    </source>
</evidence>
<evidence type="ECO:0000313" key="2">
    <source>
        <dbReference type="EMBL" id="KFM67859.1"/>
    </source>
</evidence>
<dbReference type="OrthoDB" id="7442607at2759"/>
<reference evidence="2 3" key="1">
    <citation type="submission" date="2013-11" db="EMBL/GenBank/DDBJ databases">
        <title>Genome sequencing of Stegodyphus mimosarum.</title>
        <authorList>
            <person name="Bechsgaard J."/>
        </authorList>
    </citation>
    <scope>NUCLEOTIDE SEQUENCE [LARGE SCALE GENOMIC DNA]</scope>
</reference>
<sequence>MLHEKLFGSSDMGNLDNLQKYMPLPYPPSFYTGLMGHLPFLMPNASGAQQQMGNLFPHTDGAQLAAMRQLHAHLGHNHRLLVDSLHEGITSSQDPGAFTNGGTLLKNPKVHRFAPYSLPAVTSAESAFYRLASGGQLPPITLNNEPVAPDSPKASPTKV</sequence>
<gene>
    <name evidence="2" type="ORF">X975_11900</name>
</gene>
<feature type="non-terminal residue" evidence="2">
    <location>
        <position position="159"/>
    </location>
</feature>
<feature type="region of interest" description="Disordered" evidence="1">
    <location>
        <begin position="140"/>
        <end position="159"/>
    </location>
</feature>
<protein>
    <submittedName>
        <fullName evidence="2">Uncharacterized protein</fullName>
    </submittedName>
</protein>
<dbReference type="EMBL" id="KK116475">
    <property type="protein sequence ID" value="KFM67859.1"/>
    <property type="molecule type" value="Genomic_DNA"/>
</dbReference>
<keyword evidence="3" id="KW-1185">Reference proteome</keyword>
<accession>A0A087TRX0</accession>
<organism evidence="2 3">
    <name type="scientific">Stegodyphus mimosarum</name>
    <name type="common">African social velvet spider</name>
    <dbReference type="NCBI Taxonomy" id="407821"/>
    <lineage>
        <taxon>Eukaryota</taxon>
        <taxon>Metazoa</taxon>
        <taxon>Ecdysozoa</taxon>
        <taxon>Arthropoda</taxon>
        <taxon>Chelicerata</taxon>
        <taxon>Arachnida</taxon>
        <taxon>Araneae</taxon>
        <taxon>Araneomorphae</taxon>
        <taxon>Entelegynae</taxon>
        <taxon>Eresoidea</taxon>
        <taxon>Eresidae</taxon>
        <taxon>Stegodyphus</taxon>
    </lineage>
</organism>
<dbReference type="Proteomes" id="UP000054359">
    <property type="component" value="Unassembled WGS sequence"/>
</dbReference>
<name>A0A087TRX0_STEMI</name>
<dbReference type="AlphaFoldDB" id="A0A087TRX0"/>
<proteinExistence type="predicted"/>